<dbReference type="EMBL" id="CP097899">
    <property type="protein sequence ID" value="URN95721.1"/>
    <property type="molecule type" value="Genomic_DNA"/>
</dbReference>
<sequence length="498" mass="56185">MKPHYFTSPLTNRDNNDIAQQSEPIITTVFRSIAENINYLEINFLKSQDLKNRRFVFNQKECIAFYFETLVDQDKLQQNFFLQLSEFTSKFNEANYPFRNLSNTTSLDEVTQKLLAGFSAIYIDGEQRVFFIETAANFARSSSEPENERVIRGSHQGFVENLTINLNLIRHRIVDKSLYVEYITLGDRSNTKVALTYIKGLADENIVETALTRLESISTDMVFSTEFLEEFIEDSTASPFPQMLNTERPDRVEANLMEGKIAILSEGSPTALLIPSTFFAFYQSPDDYNSRVYVGTFIRVIRLFSFVVAVTLPAIYIAVIGFHYGVMPQQLAITVKGSIDNIPYPPLVEAFIMELTIELIREAGIRLPSAIGTTISIVGGLVIGDAIVKAGLVSNTMIVVVAMTAIACYVVPSSEMSSAVRLLRFPMMLAASILGFVGIVFGLMILLIHLCKLESFGSPYFAPVAPFRWNGLKDAILRMPIFWNKNRHINRYSKKMKK</sequence>
<comment type="similarity">
    <text evidence="1">Belongs to the GerABKA family.</text>
</comment>
<feature type="transmembrane region" description="Helical" evidence="3">
    <location>
        <begin position="303"/>
        <end position="326"/>
    </location>
</feature>
<evidence type="ECO:0000256" key="1">
    <source>
        <dbReference type="ARBA" id="ARBA00005278"/>
    </source>
</evidence>
<name>A0A9J6ZJ22_9BACL</name>
<dbReference type="InterPro" id="IPR004995">
    <property type="entry name" value="Spore_Ger"/>
</dbReference>
<dbReference type="KEGG" id="plig:NAG76_05600"/>
<dbReference type="Proteomes" id="UP001056756">
    <property type="component" value="Chromosome"/>
</dbReference>
<dbReference type="AlphaFoldDB" id="A0A9J6ZJ22"/>
<dbReference type="PANTHER" id="PTHR22550:SF5">
    <property type="entry name" value="LEUCINE ZIPPER PROTEIN 4"/>
    <property type="match status" value="1"/>
</dbReference>
<feature type="transmembrane region" description="Helical" evidence="3">
    <location>
        <begin position="390"/>
        <end position="411"/>
    </location>
</feature>
<dbReference type="PANTHER" id="PTHR22550">
    <property type="entry name" value="SPORE GERMINATION PROTEIN"/>
    <property type="match status" value="1"/>
</dbReference>
<gene>
    <name evidence="4" type="ORF">NAG76_05600</name>
</gene>
<keyword evidence="3" id="KW-1133">Transmembrane helix</keyword>
<keyword evidence="3" id="KW-0812">Transmembrane</keyword>
<organism evidence="4 5">
    <name type="scientific">Candidatus Pristimantibacillus lignocellulolyticus</name>
    <dbReference type="NCBI Taxonomy" id="2994561"/>
    <lineage>
        <taxon>Bacteria</taxon>
        <taxon>Bacillati</taxon>
        <taxon>Bacillota</taxon>
        <taxon>Bacilli</taxon>
        <taxon>Bacillales</taxon>
        <taxon>Paenibacillaceae</taxon>
        <taxon>Candidatus Pristimantibacillus</taxon>
    </lineage>
</organism>
<feature type="transmembrane region" description="Helical" evidence="3">
    <location>
        <begin position="423"/>
        <end position="450"/>
    </location>
</feature>
<reference evidence="4" key="1">
    <citation type="submission" date="2022-05" db="EMBL/GenBank/DDBJ databases">
        <title>Novel bacterial taxa in a minimal lignocellulolytic consortium and its capacity to transform plastics disclosed by genome-resolved metagenomics.</title>
        <authorList>
            <person name="Rodriguez C.A.D."/>
            <person name="Diaz-Garcia L."/>
            <person name="Herrera K."/>
            <person name="Tarazona N.A."/>
            <person name="Sproer C."/>
            <person name="Overmann J."/>
            <person name="Jimenez D.J."/>
        </authorList>
    </citation>
    <scope>NUCLEOTIDE SEQUENCE</scope>
    <source>
        <strain evidence="4">MAG5</strain>
    </source>
</reference>
<evidence type="ECO:0000313" key="5">
    <source>
        <dbReference type="Proteomes" id="UP001056756"/>
    </source>
</evidence>
<dbReference type="InterPro" id="IPR050768">
    <property type="entry name" value="UPF0353/GerABKA_families"/>
</dbReference>
<dbReference type="GO" id="GO:0009847">
    <property type="term" value="P:spore germination"/>
    <property type="evidence" value="ECO:0007669"/>
    <property type="project" value="InterPro"/>
</dbReference>
<evidence type="ECO:0000313" key="4">
    <source>
        <dbReference type="EMBL" id="URN95721.1"/>
    </source>
</evidence>
<dbReference type="PIRSF" id="PIRSF005690">
    <property type="entry name" value="GerBA"/>
    <property type="match status" value="1"/>
</dbReference>
<keyword evidence="2 3" id="KW-0472">Membrane</keyword>
<dbReference type="Pfam" id="PF03323">
    <property type="entry name" value="GerA"/>
    <property type="match status" value="1"/>
</dbReference>
<evidence type="ECO:0000256" key="2">
    <source>
        <dbReference type="ARBA" id="ARBA00023136"/>
    </source>
</evidence>
<protein>
    <submittedName>
        <fullName evidence="4">Spore germination protein</fullName>
    </submittedName>
</protein>
<evidence type="ECO:0000256" key="3">
    <source>
        <dbReference type="SAM" id="Phobius"/>
    </source>
</evidence>
<proteinExistence type="inferred from homology"/>
<accession>A0A9J6ZJ22</accession>
<dbReference type="GO" id="GO:0016020">
    <property type="term" value="C:membrane"/>
    <property type="evidence" value="ECO:0007669"/>
    <property type="project" value="InterPro"/>
</dbReference>